<reference evidence="8" key="1">
    <citation type="journal article" date="2019" name="Int. J. Syst. Evol. Microbiol.">
        <title>The Global Catalogue of Microorganisms (GCM) 10K type strain sequencing project: providing services to taxonomists for standard genome sequencing and annotation.</title>
        <authorList>
            <consortium name="The Broad Institute Genomics Platform"/>
            <consortium name="The Broad Institute Genome Sequencing Center for Infectious Disease"/>
            <person name="Wu L."/>
            <person name="Ma J."/>
        </authorList>
    </citation>
    <scope>NUCLEOTIDE SEQUENCE [LARGE SCALE GENOMIC DNA]</scope>
    <source>
        <strain evidence="8">JCM 1365</strain>
    </source>
</reference>
<evidence type="ECO:0000256" key="2">
    <source>
        <dbReference type="ARBA" id="ARBA00022729"/>
    </source>
</evidence>
<evidence type="ECO:0000313" key="7">
    <source>
        <dbReference type="EMBL" id="GGM95209.1"/>
    </source>
</evidence>
<evidence type="ECO:0000256" key="3">
    <source>
        <dbReference type="ARBA" id="ARBA00022801"/>
    </source>
</evidence>
<dbReference type="EMBL" id="BMNZ01000004">
    <property type="protein sequence ID" value="GGM95209.1"/>
    <property type="molecule type" value="Genomic_DNA"/>
</dbReference>
<evidence type="ECO:0000259" key="6">
    <source>
        <dbReference type="Pfam" id="PF08386"/>
    </source>
</evidence>
<dbReference type="PANTHER" id="PTHR43248">
    <property type="entry name" value="2-SUCCINYL-6-HYDROXY-2,4-CYCLOHEXADIENE-1-CARBOXYLATE SYNTHASE"/>
    <property type="match status" value="1"/>
</dbReference>
<feature type="compositionally biased region" description="Low complexity" evidence="4">
    <location>
        <begin position="31"/>
        <end position="54"/>
    </location>
</feature>
<feature type="region of interest" description="Disordered" evidence="4">
    <location>
        <begin position="88"/>
        <end position="118"/>
    </location>
</feature>
<keyword evidence="8" id="KW-1185">Reference proteome</keyword>
<evidence type="ECO:0000313" key="8">
    <source>
        <dbReference type="Proteomes" id="UP000623461"/>
    </source>
</evidence>
<feature type="region of interest" description="Disordered" evidence="4">
    <location>
        <begin position="1"/>
        <end position="54"/>
    </location>
</feature>
<dbReference type="RefSeq" id="WP_030195477.1">
    <property type="nucleotide sequence ID" value="NZ_BMNZ01000004.1"/>
</dbReference>
<feature type="domain" description="Peptidase S33 tripeptidyl aminopeptidase-like C-terminal" evidence="6">
    <location>
        <begin position="492"/>
        <end position="592"/>
    </location>
</feature>
<comment type="similarity">
    <text evidence="1">Belongs to the peptidase S33 family.</text>
</comment>
<dbReference type="Pfam" id="PF08386">
    <property type="entry name" value="Abhydrolase_4"/>
    <property type="match status" value="1"/>
</dbReference>
<dbReference type="InterPro" id="IPR051601">
    <property type="entry name" value="Serine_prot/Carboxylest_S33"/>
</dbReference>
<dbReference type="PANTHER" id="PTHR43248:SF29">
    <property type="entry name" value="TRIPEPTIDYL AMINOPEPTIDASE"/>
    <property type="match status" value="1"/>
</dbReference>
<dbReference type="SUPFAM" id="SSF53474">
    <property type="entry name" value="alpha/beta-Hydrolases"/>
    <property type="match status" value="1"/>
</dbReference>
<feature type="transmembrane region" description="Helical" evidence="5">
    <location>
        <begin position="62"/>
        <end position="83"/>
    </location>
</feature>
<proteinExistence type="inferred from homology"/>
<evidence type="ECO:0000256" key="5">
    <source>
        <dbReference type="SAM" id="Phobius"/>
    </source>
</evidence>
<keyword evidence="5" id="KW-0812">Transmembrane</keyword>
<dbReference type="InterPro" id="IPR029058">
    <property type="entry name" value="AB_hydrolase_fold"/>
</dbReference>
<evidence type="ECO:0000256" key="1">
    <source>
        <dbReference type="ARBA" id="ARBA00010088"/>
    </source>
</evidence>
<feature type="compositionally biased region" description="Low complexity" evidence="4">
    <location>
        <begin position="95"/>
        <end position="118"/>
    </location>
</feature>
<dbReference type="Proteomes" id="UP000623461">
    <property type="component" value="Unassembled WGS sequence"/>
</dbReference>
<keyword evidence="5" id="KW-1133">Transmembrane helix</keyword>
<keyword evidence="5" id="KW-0472">Membrane</keyword>
<organism evidence="7 8">
    <name type="scientific">Terrabacter tumescens</name>
    <dbReference type="NCBI Taxonomy" id="60443"/>
    <lineage>
        <taxon>Bacteria</taxon>
        <taxon>Bacillati</taxon>
        <taxon>Actinomycetota</taxon>
        <taxon>Actinomycetes</taxon>
        <taxon>Micrococcales</taxon>
        <taxon>Intrasporangiaceae</taxon>
        <taxon>Terrabacter</taxon>
    </lineage>
</organism>
<sequence>MLNEDPRPDDLPDAPTGYAALPSAYPPPPGADGATPPAGPGWSTGAAAAGGARPGRSWVRPVLASVAVVAVIAVVALAVWRIGNPPPVAQPQPRTPASTSGPASPSPTAGTPTTGNPAAQGYPAALAAFYTQKLDWAPCSDNAKHRCATMEVPVDYAKPNGERFTLALRKAPATDPAKRLGSLVINPGGPGGSGVEYAQYASFVFSPAVRAAYDVVGFDPRGIGASSPVRCLTDSDMDLLFSADPTPDSPAERSTLLGDVDGVTKRCAARGGERAMHMSTTEVARDMDVMRVLLGDTKLNFFGGSYGTFLGAIYADTFPERVGRMVLDSAMSPNQTEQQEMTYDIQGFESSIDAFIAWCVGRSDCALGTDRAGARQKIVDLLDAVEKKGLTTSKPGLTTIGEGWVGFSIFMCLYSDSSWPTLNKGLAQAFTGKGDILLAKGMSVVERGITGDYAPTTYLQAMIPVRCADWPRASSDPSLVAEQKRAQAAHPLWARMTGELYDNCRTWPTAGRTPKGTTLAQGAGPILVIGNERDPATPIGGTKQLAKDLASGVLLTSDHDGHGTYYAGNSCVDSAVDGYLLRGTAPSDGTTC</sequence>
<comment type="caution">
    <text evidence="7">The sequence shown here is derived from an EMBL/GenBank/DDBJ whole genome shotgun (WGS) entry which is preliminary data.</text>
</comment>
<dbReference type="InterPro" id="IPR013595">
    <property type="entry name" value="Pept_S33_TAP-like_C"/>
</dbReference>
<keyword evidence="2" id="KW-0732">Signal</keyword>
<evidence type="ECO:0000256" key="4">
    <source>
        <dbReference type="SAM" id="MobiDB-lite"/>
    </source>
</evidence>
<accession>A0ABQ2HZC2</accession>
<feature type="compositionally biased region" description="Basic and acidic residues" evidence="4">
    <location>
        <begin position="1"/>
        <end position="10"/>
    </location>
</feature>
<keyword evidence="3" id="KW-0378">Hydrolase</keyword>
<name>A0ABQ2HZC2_9MICO</name>
<dbReference type="Gene3D" id="3.40.50.1820">
    <property type="entry name" value="alpha/beta hydrolase"/>
    <property type="match status" value="1"/>
</dbReference>
<protein>
    <submittedName>
        <fullName evidence="7">Proteinase</fullName>
    </submittedName>
</protein>
<gene>
    <name evidence="7" type="ORF">GCM10009721_21950</name>
</gene>